<keyword evidence="1" id="KW-0479">Metal-binding</keyword>
<evidence type="ECO:0000256" key="4">
    <source>
        <dbReference type="SAM" id="SignalP"/>
    </source>
</evidence>
<dbReference type="InterPro" id="IPR011016">
    <property type="entry name" value="Znf_RING-CH"/>
</dbReference>
<proteinExistence type="predicted"/>
<dbReference type="Proteomes" id="UP000078492">
    <property type="component" value="Unassembled WGS sequence"/>
</dbReference>
<gene>
    <name evidence="6" type="ORF">ALC57_12871</name>
</gene>
<accession>A0A151J089</accession>
<dbReference type="EMBL" id="KQ980644">
    <property type="protein sequence ID" value="KYN14908.1"/>
    <property type="molecule type" value="Genomic_DNA"/>
</dbReference>
<dbReference type="Pfam" id="PF12906">
    <property type="entry name" value="RINGv"/>
    <property type="match status" value="1"/>
</dbReference>
<feature type="domain" description="RING-CH-type" evidence="5">
    <location>
        <begin position="10"/>
        <end position="49"/>
    </location>
</feature>
<evidence type="ECO:0000313" key="7">
    <source>
        <dbReference type="Proteomes" id="UP000078492"/>
    </source>
</evidence>
<dbReference type="STRING" id="471704.A0A151J089"/>
<keyword evidence="3" id="KW-0862">Zinc</keyword>
<evidence type="ECO:0000313" key="6">
    <source>
        <dbReference type="EMBL" id="KYN14908.1"/>
    </source>
</evidence>
<dbReference type="Gene3D" id="3.30.40.10">
    <property type="entry name" value="Zinc/RING finger domain, C3HC4 (zinc finger)"/>
    <property type="match status" value="1"/>
</dbReference>
<protein>
    <submittedName>
        <fullName evidence="6">E3 ubiquitin-protein ligase MARCH5</fullName>
    </submittedName>
</protein>
<name>A0A151J089_9HYME</name>
<evidence type="ECO:0000256" key="2">
    <source>
        <dbReference type="ARBA" id="ARBA00022771"/>
    </source>
</evidence>
<dbReference type="AlphaFoldDB" id="A0A151J089"/>
<feature type="signal peptide" evidence="4">
    <location>
        <begin position="1"/>
        <end position="16"/>
    </location>
</feature>
<feature type="chain" id="PRO_5007582459" evidence="4">
    <location>
        <begin position="17"/>
        <end position="91"/>
    </location>
</feature>
<dbReference type="SMART" id="SM00744">
    <property type="entry name" value="RINGv"/>
    <property type="match status" value="1"/>
</dbReference>
<evidence type="ECO:0000259" key="5">
    <source>
        <dbReference type="SMART" id="SM00744"/>
    </source>
</evidence>
<keyword evidence="2" id="KW-0863">Zinc-finger</keyword>
<organism evidence="6 7">
    <name type="scientific">Trachymyrmex cornetzi</name>
    <dbReference type="NCBI Taxonomy" id="471704"/>
    <lineage>
        <taxon>Eukaryota</taxon>
        <taxon>Metazoa</taxon>
        <taxon>Ecdysozoa</taxon>
        <taxon>Arthropoda</taxon>
        <taxon>Hexapoda</taxon>
        <taxon>Insecta</taxon>
        <taxon>Pterygota</taxon>
        <taxon>Neoptera</taxon>
        <taxon>Endopterygota</taxon>
        <taxon>Hymenoptera</taxon>
        <taxon>Apocrita</taxon>
        <taxon>Aculeata</taxon>
        <taxon>Formicoidea</taxon>
        <taxon>Formicidae</taxon>
        <taxon>Myrmicinae</taxon>
        <taxon>Trachymyrmex</taxon>
    </lineage>
</organism>
<dbReference type="InterPro" id="IPR013083">
    <property type="entry name" value="Znf_RING/FYVE/PHD"/>
</dbReference>
<evidence type="ECO:0000256" key="1">
    <source>
        <dbReference type="ARBA" id="ARBA00022723"/>
    </source>
</evidence>
<sequence length="91" mass="11015">MLIFLFSRRYCWVCFATDEDDATAAWVKPCHCRGTTKWVRCVFRRDLCWEYFYNKILYQETVVSNQSIRLTPETRSCIYYTRELEIIGCCQ</sequence>
<reference evidence="6 7" key="1">
    <citation type="submission" date="2015-09" db="EMBL/GenBank/DDBJ databases">
        <title>Trachymyrmex cornetzi WGS genome.</title>
        <authorList>
            <person name="Nygaard S."/>
            <person name="Hu H."/>
            <person name="Boomsma J."/>
            <person name="Zhang G."/>
        </authorList>
    </citation>
    <scope>NUCLEOTIDE SEQUENCE [LARGE SCALE GENOMIC DNA]</scope>
    <source>
        <strain evidence="6">Tcor2-1</strain>
        <tissue evidence="6">Whole body</tissue>
    </source>
</reference>
<evidence type="ECO:0000256" key="3">
    <source>
        <dbReference type="ARBA" id="ARBA00022833"/>
    </source>
</evidence>
<keyword evidence="4" id="KW-0732">Signal</keyword>
<keyword evidence="7" id="KW-1185">Reference proteome</keyword>
<dbReference type="GO" id="GO:0008270">
    <property type="term" value="F:zinc ion binding"/>
    <property type="evidence" value="ECO:0007669"/>
    <property type="project" value="UniProtKB-KW"/>
</dbReference>